<gene>
    <name evidence="8" type="ORF">C7453_10911</name>
    <name evidence="7" type="ORF">HLH32_14680</name>
</gene>
<sequence length="411" mass="44589">MRFLISLSDQALGALLTFIVNLWMAREGLPNSYGVYALWLAVAWITGTAQSTLITCHLAGLNAVEGKERATAERFLLTIQILFALAAFVTTALVMAILGHYHSKFHAVGAVVFVPMFLVYQYTRALFFAHHRVGSATALTATSLLIFIVAASTCSLAGHTPTPDIGLLLAGGSYGIAAFAWLVTGTRGQRPLVHWRDMRPHLHYLHSSGWIMLGAASAELASRMFNFVGAWRYGPLALAELTATQVVIRPAWMLNAAWSSISLPQLSRMWAHHDRHPFMKTLATGVLLPLVGSILWTGSVALSWPELSQLLYKGNYQQSGSLILLWGANVILGGLSTVGTITLLSMKRYRVLALTDLAAALTTCSSMVVIAMNSHSAMVIVGTLAGQTVQCLCMIYIIRRILVGSHVVSKK</sequence>
<evidence type="ECO:0000256" key="6">
    <source>
        <dbReference type="SAM" id="Phobius"/>
    </source>
</evidence>
<dbReference type="RefSeq" id="WP_141288860.1">
    <property type="nucleotide sequence ID" value="NZ_BJMI01000008.1"/>
</dbReference>
<keyword evidence="2" id="KW-1003">Cell membrane</keyword>
<keyword evidence="4 6" id="KW-1133">Transmembrane helix</keyword>
<name>A0A370G0G5_GLULI</name>
<accession>A0A370G0G5</accession>
<evidence type="ECO:0000313" key="8">
    <source>
        <dbReference type="EMBL" id="RDI36496.1"/>
    </source>
</evidence>
<evidence type="ECO:0000313" key="10">
    <source>
        <dbReference type="Proteomes" id="UP000562982"/>
    </source>
</evidence>
<evidence type="ECO:0000256" key="1">
    <source>
        <dbReference type="ARBA" id="ARBA00004651"/>
    </source>
</evidence>
<dbReference type="Proteomes" id="UP000254958">
    <property type="component" value="Unassembled WGS sequence"/>
</dbReference>
<feature type="transmembrane region" description="Helical" evidence="6">
    <location>
        <begin position="7"/>
        <end position="24"/>
    </location>
</feature>
<protein>
    <submittedName>
        <fullName evidence="8">O-antigen/teichoic acid export membrane protein</fullName>
    </submittedName>
</protein>
<evidence type="ECO:0000313" key="9">
    <source>
        <dbReference type="Proteomes" id="UP000254958"/>
    </source>
</evidence>
<feature type="transmembrane region" description="Helical" evidence="6">
    <location>
        <begin position="75"/>
        <end position="99"/>
    </location>
</feature>
<evidence type="ECO:0000256" key="4">
    <source>
        <dbReference type="ARBA" id="ARBA00022989"/>
    </source>
</evidence>
<evidence type="ECO:0000256" key="3">
    <source>
        <dbReference type="ARBA" id="ARBA00022692"/>
    </source>
</evidence>
<feature type="transmembrane region" description="Helical" evidence="6">
    <location>
        <begin position="165"/>
        <end position="183"/>
    </location>
</feature>
<evidence type="ECO:0000256" key="2">
    <source>
        <dbReference type="ARBA" id="ARBA00022475"/>
    </source>
</evidence>
<proteinExistence type="predicted"/>
<comment type="caution">
    <text evidence="8">The sequence shown here is derived from an EMBL/GenBank/DDBJ whole genome shotgun (WGS) entry which is preliminary data.</text>
</comment>
<comment type="subcellular location">
    <subcellularLocation>
        <location evidence="1">Cell membrane</location>
        <topology evidence="1">Multi-pass membrane protein</topology>
    </subcellularLocation>
</comment>
<evidence type="ECO:0000256" key="5">
    <source>
        <dbReference type="ARBA" id="ARBA00023136"/>
    </source>
</evidence>
<feature type="transmembrane region" description="Helical" evidence="6">
    <location>
        <begin position="105"/>
        <end position="123"/>
    </location>
</feature>
<dbReference type="InterPro" id="IPR050833">
    <property type="entry name" value="Poly_Biosynth_Transport"/>
</dbReference>
<keyword evidence="5 6" id="KW-0472">Membrane</keyword>
<dbReference type="Proteomes" id="UP000562982">
    <property type="component" value="Unassembled WGS sequence"/>
</dbReference>
<dbReference type="EMBL" id="JABEQI010000010">
    <property type="protein sequence ID" value="MBB2187601.1"/>
    <property type="molecule type" value="Genomic_DNA"/>
</dbReference>
<reference evidence="7 10" key="2">
    <citation type="submission" date="2020-04" db="EMBL/GenBank/DDBJ databases">
        <title>Description of novel Gluconacetobacter.</title>
        <authorList>
            <person name="Sombolestani A."/>
        </authorList>
    </citation>
    <scope>NUCLEOTIDE SEQUENCE [LARGE SCALE GENOMIC DNA]</scope>
    <source>
        <strain evidence="7 10">LMG 1382</strain>
    </source>
</reference>
<feature type="transmembrane region" description="Helical" evidence="6">
    <location>
        <begin position="323"/>
        <end position="344"/>
    </location>
</feature>
<dbReference type="PANTHER" id="PTHR30250:SF11">
    <property type="entry name" value="O-ANTIGEN TRANSPORTER-RELATED"/>
    <property type="match status" value="1"/>
</dbReference>
<feature type="transmembrane region" description="Helical" evidence="6">
    <location>
        <begin position="377"/>
        <end position="398"/>
    </location>
</feature>
<organism evidence="8 9">
    <name type="scientific">Gluconacetobacter liquefaciens</name>
    <name type="common">Acetobacter liquefaciens</name>
    <dbReference type="NCBI Taxonomy" id="89584"/>
    <lineage>
        <taxon>Bacteria</taxon>
        <taxon>Pseudomonadati</taxon>
        <taxon>Pseudomonadota</taxon>
        <taxon>Alphaproteobacteria</taxon>
        <taxon>Acetobacterales</taxon>
        <taxon>Acetobacteraceae</taxon>
        <taxon>Gluconacetobacter</taxon>
    </lineage>
</organism>
<feature type="transmembrane region" description="Helical" evidence="6">
    <location>
        <begin position="135"/>
        <end position="159"/>
    </location>
</feature>
<keyword evidence="9" id="KW-1185">Reference proteome</keyword>
<keyword evidence="3 6" id="KW-0812">Transmembrane</keyword>
<feature type="transmembrane region" description="Helical" evidence="6">
    <location>
        <begin position="282"/>
        <end position="303"/>
    </location>
</feature>
<feature type="transmembrane region" description="Helical" evidence="6">
    <location>
        <begin position="351"/>
        <end position="371"/>
    </location>
</feature>
<reference evidence="8 9" key="1">
    <citation type="submission" date="2018-07" db="EMBL/GenBank/DDBJ databases">
        <title>Genomic Encyclopedia of Type Strains, Phase IV (KMG-IV): sequencing the most valuable type-strain genomes for metagenomic binning, comparative biology and taxonomic classification.</title>
        <authorList>
            <person name="Goeker M."/>
        </authorList>
    </citation>
    <scope>NUCLEOTIDE SEQUENCE [LARGE SCALE GENOMIC DNA]</scope>
    <source>
        <strain evidence="8 9">DSM 5603</strain>
    </source>
</reference>
<dbReference type="OrthoDB" id="7250847at2"/>
<dbReference type="GO" id="GO:0005886">
    <property type="term" value="C:plasma membrane"/>
    <property type="evidence" value="ECO:0007669"/>
    <property type="project" value="UniProtKB-SubCell"/>
</dbReference>
<dbReference type="EMBL" id="QQAW01000009">
    <property type="protein sequence ID" value="RDI36496.1"/>
    <property type="molecule type" value="Genomic_DNA"/>
</dbReference>
<dbReference type="AlphaFoldDB" id="A0A370G0G5"/>
<evidence type="ECO:0000313" key="7">
    <source>
        <dbReference type="EMBL" id="MBB2187601.1"/>
    </source>
</evidence>
<feature type="transmembrane region" description="Helical" evidence="6">
    <location>
        <begin position="36"/>
        <end position="63"/>
    </location>
</feature>
<dbReference type="PANTHER" id="PTHR30250">
    <property type="entry name" value="PST FAMILY PREDICTED COLANIC ACID TRANSPORTER"/>
    <property type="match status" value="1"/>
</dbReference>